<proteinExistence type="predicted"/>
<organism evidence="2 3">
    <name type="scientific">Phreatobacter stygius</name>
    <dbReference type="NCBI Taxonomy" id="1940610"/>
    <lineage>
        <taxon>Bacteria</taxon>
        <taxon>Pseudomonadati</taxon>
        <taxon>Pseudomonadota</taxon>
        <taxon>Alphaproteobacteria</taxon>
        <taxon>Hyphomicrobiales</taxon>
        <taxon>Phreatobacteraceae</taxon>
        <taxon>Phreatobacter</taxon>
    </lineage>
</organism>
<dbReference type="PANTHER" id="PTHR42815:SF2">
    <property type="entry name" value="FAD-BINDING, PUTATIVE (AFU_ORTHOLOGUE AFUA_6G07600)-RELATED"/>
    <property type="match status" value="1"/>
</dbReference>
<keyword evidence="1" id="KW-0472">Membrane</keyword>
<keyword evidence="3" id="KW-1185">Reference proteome</keyword>
<gene>
    <name evidence="2" type="ORF">E8M01_20225</name>
</gene>
<sequence length="304" mass="32278">MDISPFHAGEVKAQELAGVGSRGAGIRDFMPDQHRIFFGHLPYLFLGVLNAAGWPMATMLTGAPGFVASPDPRTLHIAAVPDAQDPAAGLIGAGAAAGLLGLDLETRRRNRANGVITASDAAGMTVDIRQSFGNCPQYIQTRDLRQAVAAPGPVERLATLGAAARAMIAGADTLFVASSSGPGIDAAGGVDISHRGGRPGFVHIDADRLTIPDFSGNRYFNTLGNLLVEPRAALLFVDFDRGDLLQLQGRTEIVWAGDDIGRIAGAERLWHFHVTAGWFRPMALPLRWSFNSFAPTTERTGTWA</sequence>
<dbReference type="AlphaFoldDB" id="A0A4D7B0S4"/>
<dbReference type="SUPFAM" id="SSF50475">
    <property type="entry name" value="FMN-binding split barrel"/>
    <property type="match status" value="1"/>
</dbReference>
<evidence type="ECO:0000256" key="1">
    <source>
        <dbReference type="SAM" id="Phobius"/>
    </source>
</evidence>
<name>A0A4D7B0S4_9HYPH</name>
<accession>A0A4D7B0S4</accession>
<dbReference type="InterPro" id="IPR012349">
    <property type="entry name" value="Split_barrel_FMN-bd"/>
</dbReference>
<dbReference type="RefSeq" id="WP_136961785.1">
    <property type="nucleotide sequence ID" value="NZ_CP039690.1"/>
</dbReference>
<dbReference type="Gene3D" id="2.30.110.10">
    <property type="entry name" value="Electron Transport, Fmn-binding Protein, Chain A"/>
    <property type="match status" value="1"/>
</dbReference>
<keyword evidence="1" id="KW-0812">Transmembrane</keyword>
<dbReference type="Proteomes" id="UP000298781">
    <property type="component" value="Chromosome"/>
</dbReference>
<feature type="transmembrane region" description="Helical" evidence="1">
    <location>
        <begin position="43"/>
        <end position="67"/>
    </location>
</feature>
<evidence type="ECO:0000313" key="3">
    <source>
        <dbReference type="Proteomes" id="UP000298781"/>
    </source>
</evidence>
<dbReference type="KEGG" id="pstg:E8M01_20225"/>
<evidence type="ECO:0000313" key="2">
    <source>
        <dbReference type="EMBL" id="QCI66341.1"/>
    </source>
</evidence>
<protein>
    <submittedName>
        <fullName evidence="2">Pyridoxamine 5'-phosphate oxidase</fullName>
    </submittedName>
</protein>
<keyword evidence="1" id="KW-1133">Transmembrane helix</keyword>
<reference evidence="2 3" key="1">
    <citation type="submission" date="2019-04" db="EMBL/GenBank/DDBJ databases">
        <title>Phreatobacter aquaticus sp. nov.</title>
        <authorList>
            <person name="Choi A."/>
        </authorList>
    </citation>
    <scope>NUCLEOTIDE SEQUENCE [LARGE SCALE GENOMIC DNA]</scope>
    <source>
        <strain evidence="2 3">KCTC 52518</strain>
    </source>
</reference>
<dbReference type="PANTHER" id="PTHR42815">
    <property type="entry name" value="FAD-BINDING, PUTATIVE (AFU_ORTHOLOGUE AFUA_6G07600)-RELATED"/>
    <property type="match status" value="1"/>
</dbReference>
<dbReference type="OrthoDB" id="9786134at2"/>
<dbReference type="EMBL" id="CP039690">
    <property type="protein sequence ID" value="QCI66341.1"/>
    <property type="molecule type" value="Genomic_DNA"/>
</dbReference>